<reference evidence="11" key="1">
    <citation type="submission" date="2025-08" db="UniProtKB">
        <authorList>
            <consortium name="RefSeq"/>
        </authorList>
    </citation>
    <scope>IDENTIFICATION</scope>
</reference>
<dbReference type="GO" id="GO:0005737">
    <property type="term" value="C:cytoplasm"/>
    <property type="evidence" value="ECO:0007669"/>
    <property type="project" value="TreeGrafter"/>
</dbReference>
<dbReference type="Gene3D" id="1.25.40.10">
    <property type="entry name" value="Tetratricopeptide repeat domain"/>
    <property type="match status" value="1"/>
</dbReference>
<gene>
    <name evidence="11" type="primary">LOC107275063</name>
</gene>
<dbReference type="GO" id="GO:0008270">
    <property type="term" value="F:zinc ion binding"/>
    <property type="evidence" value="ECO:0007669"/>
    <property type="project" value="UniProtKB-KW"/>
</dbReference>
<dbReference type="InterPro" id="IPR046341">
    <property type="entry name" value="SET_dom_sf"/>
</dbReference>
<dbReference type="GO" id="GO:0008757">
    <property type="term" value="F:S-adenosylmethionine-dependent methyltransferase activity"/>
    <property type="evidence" value="ECO:0007669"/>
    <property type="project" value="UniProtKB-ARBA"/>
</dbReference>
<evidence type="ECO:0000256" key="3">
    <source>
        <dbReference type="ARBA" id="ARBA00022691"/>
    </source>
</evidence>
<dbReference type="PROSITE" id="PS50865">
    <property type="entry name" value="ZF_MYND_2"/>
    <property type="match status" value="1"/>
</dbReference>
<dbReference type="SUPFAM" id="SSF48452">
    <property type="entry name" value="TPR-like"/>
    <property type="match status" value="1"/>
</dbReference>
<feature type="domain" description="SET" evidence="8">
    <location>
        <begin position="242"/>
        <end position="532"/>
    </location>
</feature>
<name>A0AAJ7R857_CEPCN</name>
<dbReference type="InterPro" id="IPR002893">
    <property type="entry name" value="Znf_MYND"/>
</dbReference>
<dbReference type="SUPFAM" id="SSF144232">
    <property type="entry name" value="HIT/MYND zinc finger-like"/>
    <property type="match status" value="1"/>
</dbReference>
<dbReference type="AlphaFoldDB" id="A0AAJ7R857"/>
<keyword evidence="6" id="KW-0862">Zinc</keyword>
<dbReference type="Proteomes" id="UP000694920">
    <property type="component" value="Unplaced"/>
</dbReference>
<feature type="domain" description="MYND-type" evidence="9">
    <location>
        <begin position="291"/>
        <end position="330"/>
    </location>
</feature>
<proteinExistence type="predicted"/>
<keyword evidence="4" id="KW-0479">Metal-binding</keyword>
<keyword evidence="1" id="KW-0489">Methyltransferase</keyword>
<evidence type="ECO:0000313" key="10">
    <source>
        <dbReference type="Proteomes" id="UP000694920"/>
    </source>
</evidence>
<evidence type="ECO:0000256" key="6">
    <source>
        <dbReference type="ARBA" id="ARBA00022833"/>
    </source>
</evidence>
<dbReference type="PANTHER" id="PTHR46165:SF2">
    <property type="entry name" value="SET AND MYND DOMAIN-CONTAINING PROTEIN 4"/>
    <property type="match status" value="1"/>
</dbReference>
<evidence type="ECO:0000256" key="4">
    <source>
        <dbReference type="ARBA" id="ARBA00022723"/>
    </source>
</evidence>
<sequence>MDTKRLILLLKENNKSHVGYGLQKESEALMGHILKNMSNSKLPEFEAEMKNSEDSICYREEGNQHFVSGDDTEAIESYTKSLAYADNQELMAYAHANRSAALYRKQMFKECLIDVDTALSLGYPEEKRQKLTERGVKALAEIQKRLEIENFLPEEDNTLGSIFGEKDNKNNSKKFKLIKPTEEKIDVPPKDNEIIKNGNINSTSMEATTAKTGNSKEPRYLADEGHVKLVYGSSKEAPVASDGVEIAFSEKFGRHFIATRDFNPGDVITIEKPYACVIYQERPFFRFYTHCHHCLTRSYNLIPCIVCPVAQYCSEECRKAAWSSVHHIECSILALLNSLLGVDKDKIRMLMKVLRLLINVTNGGKAIAELRQDMKIAESNKDDRTAGFTDEGILDTASARSALSLATNMTGRPLIGISAFACISALTGVLLATQTTFFGKRYLMENLANSDIFADLTFCGSIMLRASVIMSSNCFSIQQEPSIKSGSGLYVVHSLYNHSCAPNTFRHFEGLTMITRVLEPIHPGEQIFACYGADCAYLPKEERKKKLMEEYFFDCECPGCLGDWPTYKDILKNHIGSIAKNKELVERIKPLKKRLLENKYDIEAVKAILRILHGEVTKPCEELIHGLQYIKSYYLGKLK</sequence>
<dbReference type="InterPro" id="IPR052097">
    <property type="entry name" value="SET-MYND_domain_protein"/>
</dbReference>
<dbReference type="GeneID" id="107275063"/>
<evidence type="ECO:0000259" key="9">
    <source>
        <dbReference type="PROSITE" id="PS50865"/>
    </source>
</evidence>
<organism evidence="10 11">
    <name type="scientific">Cephus cinctus</name>
    <name type="common">Wheat stem sawfly</name>
    <dbReference type="NCBI Taxonomy" id="211228"/>
    <lineage>
        <taxon>Eukaryota</taxon>
        <taxon>Metazoa</taxon>
        <taxon>Ecdysozoa</taxon>
        <taxon>Arthropoda</taxon>
        <taxon>Hexapoda</taxon>
        <taxon>Insecta</taxon>
        <taxon>Pterygota</taxon>
        <taxon>Neoptera</taxon>
        <taxon>Endopterygota</taxon>
        <taxon>Hymenoptera</taxon>
        <taxon>Cephoidea</taxon>
        <taxon>Cephidae</taxon>
        <taxon>Cephus</taxon>
    </lineage>
</organism>
<keyword evidence="2" id="KW-0808">Transferase</keyword>
<evidence type="ECO:0000313" key="11">
    <source>
        <dbReference type="RefSeq" id="XP_024935656.1"/>
    </source>
</evidence>
<dbReference type="Pfam" id="PF00856">
    <property type="entry name" value="SET"/>
    <property type="match status" value="1"/>
</dbReference>
<dbReference type="Gene3D" id="2.170.270.10">
    <property type="entry name" value="SET domain"/>
    <property type="match status" value="2"/>
</dbReference>
<dbReference type="GO" id="GO:0005634">
    <property type="term" value="C:nucleus"/>
    <property type="evidence" value="ECO:0007669"/>
    <property type="project" value="TreeGrafter"/>
</dbReference>
<accession>A0AAJ7R857</accession>
<dbReference type="SUPFAM" id="SSF82199">
    <property type="entry name" value="SET domain"/>
    <property type="match status" value="1"/>
</dbReference>
<dbReference type="Pfam" id="PF01753">
    <property type="entry name" value="zf-MYND"/>
    <property type="match status" value="1"/>
</dbReference>
<keyword evidence="3" id="KW-0949">S-adenosyl-L-methionine</keyword>
<dbReference type="InterPro" id="IPR001214">
    <property type="entry name" value="SET_dom"/>
</dbReference>
<evidence type="ECO:0000256" key="2">
    <source>
        <dbReference type="ARBA" id="ARBA00022679"/>
    </source>
</evidence>
<dbReference type="InterPro" id="IPR011990">
    <property type="entry name" value="TPR-like_helical_dom_sf"/>
</dbReference>
<dbReference type="PROSITE" id="PS50280">
    <property type="entry name" value="SET"/>
    <property type="match status" value="1"/>
</dbReference>
<evidence type="ECO:0000259" key="8">
    <source>
        <dbReference type="PROSITE" id="PS50280"/>
    </source>
</evidence>
<dbReference type="GO" id="GO:0042826">
    <property type="term" value="F:histone deacetylase binding"/>
    <property type="evidence" value="ECO:0007669"/>
    <property type="project" value="TreeGrafter"/>
</dbReference>
<dbReference type="GO" id="GO:0008170">
    <property type="term" value="F:N-methyltransferase activity"/>
    <property type="evidence" value="ECO:0007669"/>
    <property type="project" value="UniProtKB-ARBA"/>
</dbReference>
<dbReference type="RefSeq" id="XP_024935656.1">
    <property type="nucleotide sequence ID" value="XM_025079888.1"/>
</dbReference>
<protein>
    <submittedName>
        <fullName evidence="11">SET and MYND domain-containing protein 4 isoform X1</fullName>
    </submittedName>
</protein>
<dbReference type="PANTHER" id="PTHR46165">
    <property type="entry name" value="SET AND MYND DOMAIN-CONTAINING PROTEIN 4"/>
    <property type="match status" value="1"/>
</dbReference>
<dbReference type="Gene3D" id="1.10.220.160">
    <property type="match status" value="2"/>
</dbReference>
<evidence type="ECO:0000256" key="1">
    <source>
        <dbReference type="ARBA" id="ARBA00022603"/>
    </source>
</evidence>
<keyword evidence="10" id="KW-1185">Reference proteome</keyword>
<dbReference type="Gene3D" id="6.10.140.2220">
    <property type="match status" value="1"/>
</dbReference>
<dbReference type="GO" id="GO:0008276">
    <property type="term" value="F:protein methyltransferase activity"/>
    <property type="evidence" value="ECO:0007669"/>
    <property type="project" value="UniProtKB-ARBA"/>
</dbReference>
<evidence type="ECO:0000256" key="7">
    <source>
        <dbReference type="PROSITE-ProRule" id="PRU00134"/>
    </source>
</evidence>
<dbReference type="GO" id="GO:0032259">
    <property type="term" value="P:methylation"/>
    <property type="evidence" value="ECO:0007669"/>
    <property type="project" value="UniProtKB-KW"/>
</dbReference>
<evidence type="ECO:0000256" key="5">
    <source>
        <dbReference type="ARBA" id="ARBA00022771"/>
    </source>
</evidence>
<keyword evidence="5 7" id="KW-0863">Zinc-finger</keyword>